<evidence type="ECO:0000313" key="2">
    <source>
        <dbReference type="EMBL" id="KIK51255.1"/>
    </source>
</evidence>
<dbReference type="Proteomes" id="UP000053593">
    <property type="component" value="Unassembled WGS sequence"/>
</dbReference>
<protein>
    <submittedName>
        <fullName evidence="2">Uncharacterized protein</fullName>
    </submittedName>
</protein>
<organism evidence="2 3">
    <name type="scientific">Collybiopsis luxurians FD-317 M1</name>
    <dbReference type="NCBI Taxonomy" id="944289"/>
    <lineage>
        <taxon>Eukaryota</taxon>
        <taxon>Fungi</taxon>
        <taxon>Dikarya</taxon>
        <taxon>Basidiomycota</taxon>
        <taxon>Agaricomycotina</taxon>
        <taxon>Agaricomycetes</taxon>
        <taxon>Agaricomycetidae</taxon>
        <taxon>Agaricales</taxon>
        <taxon>Marasmiineae</taxon>
        <taxon>Omphalotaceae</taxon>
        <taxon>Collybiopsis</taxon>
        <taxon>Collybiopsis luxurians</taxon>
    </lineage>
</organism>
<gene>
    <name evidence="2" type="ORF">GYMLUDRAFT_265912</name>
</gene>
<sequence>MEVDRQEEKAVEDGEGNWNKIKDVEDGSMDAEMAEGDSIAIPANNSGDVLHILVHRLYMVRPLYSPFRLEQDRESNNDVSTPTLFSVTQDVSNDHASGRTIHDTTSRLRMPMQVDDYFSTAPPSTKEDQASKGSNKPFYQRQTSSTCMWAEDISDQTGSHGNAVRVDEARHQMLSEDRLSEWDASAQISEVKNAEVKDADLKMDEANQPTLIERDTVVPAAPNCPVDLPSATPVLSLSSFDSAPSSDDSYGFQNRFKGFYHHQFRHQTTQSSPYGENAFTLSPGTSLSSLQLLPASSGLKSSILQVGANNGGLLPAINLRGDEARARTVSAPSRRAPEMQVYPHERRTFPVDKTSASPAPWLTEDPNHVMHKSSLPLQHSGSRFGSVPPSTSSSPYVGSNPSFSAGAAKGSESSSVGPSTSITSNASSIGNVPPISKSPSLALPDSQPDSQKPDNYQVSKNAWAGNSEDDTSLNFTCPQTLHSDHSPQELSKFDEPLMEVLQDMGEQQMSLCQSLRQYVFVHAAVIEGALMIVDEERVQERQEMGMEVDGNVWT</sequence>
<feature type="compositionally biased region" description="Low complexity" evidence="1">
    <location>
        <begin position="382"/>
        <end position="424"/>
    </location>
</feature>
<proteinExistence type="predicted"/>
<feature type="compositionally biased region" description="Basic and acidic residues" evidence="1">
    <location>
        <begin position="1"/>
        <end position="12"/>
    </location>
</feature>
<feature type="region of interest" description="Disordered" evidence="1">
    <location>
        <begin position="117"/>
        <end position="139"/>
    </location>
</feature>
<dbReference type="HOGENOM" id="CLU_491795_0_0_1"/>
<name>A0A0D0ALY5_9AGAR</name>
<dbReference type="EMBL" id="KN834868">
    <property type="protein sequence ID" value="KIK51255.1"/>
    <property type="molecule type" value="Genomic_DNA"/>
</dbReference>
<keyword evidence="3" id="KW-1185">Reference proteome</keyword>
<dbReference type="AlphaFoldDB" id="A0A0D0ALY5"/>
<feature type="compositionally biased region" description="Polar residues" evidence="1">
    <location>
        <begin position="472"/>
        <end position="481"/>
    </location>
</feature>
<feature type="region of interest" description="Disordered" evidence="1">
    <location>
        <begin position="344"/>
        <end position="489"/>
    </location>
</feature>
<accession>A0A0D0ALY5</accession>
<dbReference type="OrthoDB" id="6058203at2759"/>
<feature type="compositionally biased region" description="Polar residues" evidence="1">
    <location>
        <begin position="447"/>
        <end position="460"/>
    </location>
</feature>
<evidence type="ECO:0000313" key="3">
    <source>
        <dbReference type="Proteomes" id="UP000053593"/>
    </source>
</evidence>
<feature type="region of interest" description="Disordered" evidence="1">
    <location>
        <begin position="1"/>
        <end position="26"/>
    </location>
</feature>
<reference evidence="2 3" key="1">
    <citation type="submission" date="2014-04" db="EMBL/GenBank/DDBJ databases">
        <title>Evolutionary Origins and Diversification of the Mycorrhizal Mutualists.</title>
        <authorList>
            <consortium name="DOE Joint Genome Institute"/>
            <consortium name="Mycorrhizal Genomics Consortium"/>
            <person name="Kohler A."/>
            <person name="Kuo A."/>
            <person name="Nagy L.G."/>
            <person name="Floudas D."/>
            <person name="Copeland A."/>
            <person name="Barry K.W."/>
            <person name="Cichocki N."/>
            <person name="Veneault-Fourrey C."/>
            <person name="LaButti K."/>
            <person name="Lindquist E.A."/>
            <person name="Lipzen A."/>
            <person name="Lundell T."/>
            <person name="Morin E."/>
            <person name="Murat C."/>
            <person name="Riley R."/>
            <person name="Ohm R."/>
            <person name="Sun H."/>
            <person name="Tunlid A."/>
            <person name="Henrissat B."/>
            <person name="Grigoriev I.V."/>
            <person name="Hibbett D.S."/>
            <person name="Martin F."/>
        </authorList>
    </citation>
    <scope>NUCLEOTIDE SEQUENCE [LARGE SCALE GENOMIC DNA]</scope>
    <source>
        <strain evidence="2 3">FD-317 M1</strain>
    </source>
</reference>
<evidence type="ECO:0000256" key="1">
    <source>
        <dbReference type="SAM" id="MobiDB-lite"/>
    </source>
</evidence>